<keyword evidence="1" id="KW-0472">Membrane</keyword>
<evidence type="ECO:0000256" key="1">
    <source>
        <dbReference type="SAM" id="Phobius"/>
    </source>
</evidence>
<evidence type="ECO:0000313" key="3">
    <source>
        <dbReference type="Proteomes" id="UP001310386"/>
    </source>
</evidence>
<dbReference type="EMBL" id="JAYJLD010000089">
    <property type="protein sequence ID" value="MEB3104086.1"/>
    <property type="molecule type" value="Genomic_DNA"/>
</dbReference>
<feature type="transmembrane region" description="Helical" evidence="1">
    <location>
        <begin position="33"/>
        <end position="51"/>
    </location>
</feature>
<dbReference type="RefSeq" id="WP_371756212.1">
    <property type="nucleotide sequence ID" value="NZ_JAYJLD010000089.1"/>
</dbReference>
<feature type="transmembrane region" description="Helical" evidence="1">
    <location>
        <begin position="7"/>
        <end position="27"/>
    </location>
</feature>
<evidence type="ECO:0000313" key="2">
    <source>
        <dbReference type="EMBL" id="MEB3104086.1"/>
    </source>
</evidence>
<name>A0ABU5ZQD0_9BACL</name>
<keyword evidence="1" id="KW-1133">Transmembrane helix</keyword>
<keyword evidence="1" id="KW-0812">Transmembrane</keyword>
<organism evidence="2 3">
    <name type="scientific">Ferviditalea candida</name>
    <dbReference type="NCBI Taxonomy" id="3108399"/>
    <lineage>
        <taxon>Bacteria</taxon>
        <taxon>Bacillati</taxon>
        <taxon>Bacillota</taxon>
        <taxon>Bacilli</taxon>
        <taxon>Bacillales</taxon>
        <taxon>Paenibacillaceae</taxon>
        <taxon>Ferviditalea</taxon>
    </lineage>
</organism>
<reference evidence="2" key="1">
    <citation type="submission" date="2023-12" db="EMBL/GenBank/DDBJ databases">
        <title>Fervidustalea candida gen. nov., sp. nov., a novel member of the family Paenibacillaceae isolated from a geothermal area.</title>
        <authorList>
            <person name="Li W.-J."/>
            <person name="Jiao J.-Y."/>
            <person name="Chen Y."/>
        </authorList>
    </citation>
    <scope>NUCLEOTIDE SEQUENCE</scope>
    <source>
        <strain evidence="2">SYSU GA230002</strain>
    </source>
</reference>
<gene>
    <name evidence="2" type="ORF">VF724_20965</name>
</gene>
<proteinExistence type="predicted"/>
<dbReference type="Proteomes" id="UP001310386">
    <property type="component" value="Unassembled WGS sequence"/>
</dbReference>
<protein>
    <recommendedName>
        <fullName evidence="4">DUF4145 domain-containing protein</fullName>
    </recommendedName>
</protein>
<accession>A0ABU5ZQD0</accession>
<evidence type="ECO:0008006" key="4">
    <source>
        <dbReference type="Google" id="ProtNLM"/>
    </source>
</evidence>
<keyword evidence="3" id="KW-1185">Reference proteome</keyword>
<sequence>MLRNITLIKTLTTLLAVVLVLIHIFFPDLKVDSITLGLLVVAVLPWLAPLFKSVELPGGMKFELQDFKEIEEKADKAGMFDKDIQPTNQIEYTFQLVAKEDPKLALAGLRIELEDKLRKLAYENDLDTKYKGLGNLLKILSSHDLITFEERSVLADMVRMLNAAVHCEVDRFEYSNVSWALELGIKILNSLNKRIK</sequence>
<comment type="caution">
    <text evidence="2">The sequence shown here is derived from an EMBL/GenBank/DDBJ whole genome shotgun (WGS) entry which is preliminary data.</text>
</comment>